<comment type="subunit">
    <text evidence="14 15">Homohexamer. Organized in a ring with a central cavity.</text>
</comment>
<dbReference type="InterPro" id="IPR003959">
    <property type="entry name" value="ATPase_AAA_core"/>
</dbReference>
<evidence type="ECO:0000256" key="7">
    <source>
        <dbReference type="ARBA" id="ARBA00022840"/>
    </source>
</evidence>
<evidence type="ECO:0000259" key="22">
    <source>
        <dbReference type="PROSITE" id="PS51787"/>
    </source>
</evidence>
<dbReference type="Gene3D" id="1.20.5.5270">
    <property type="match status" value="1"/>
</dbReference>
<evidence type="ECO:0000256" key="6">
    <source>
        <dbReference type="ARBA" id="ARBA00022825"/>
    </source>
</evidence>
<comment type="function">
    <text evidence="10 14">ATP-dependent serine protease that mediates the selective degradation of mutant and abnormal proteins as well as certain short-lived regulatory proteins. Required for cellular homeostasis and for survival from DNA damage and developmental changes induced by stress. Degrades polypeptides processively to yield small peptide fragments that are 5 to 10 amino acids long. Binds to DNA in a double-stranded, site-specific manner.</text>
</comment>
<name>A0AA37MZ69_9FIRM</name>
<dbReference type="Gene3D" id="1.20.58.1480">
    <property type="match status" value="1"/>
</dbReference>
<protein>
    <recommendedName>
        <fullName evidence="12 14">Lon protease</fullName>
        <ecNumber evidence="11 14">3.4.21.53</ecNumber>
    </recommendedName>
    <alternativeName>
        <fullName evidence="13 14">ATP-dependent protease La</fullName>
    </alternativeName>
</protein>
<dbReference type="InterPro" id="IPR008269">
    <property type="entry name" value="Lon_proteolytic"/>
</dbReference>
<proteinExistence type="evidence at transcript level"/>
<dbReference type="Pfam" id="PF02190">
    <property type="entry name" value="LON_substr_bdg"/>
    <property type="match status" value="1"/>
</dbReference>
<dbReference type="Pfam" id="PF22667">
    <property type="entry name" value="Lon_lid"/>
    <property type="match status" value="1"/>
</dbReference>
<evidence type="ECO:0000256" key="15">
    <source>
        <dbReference type="PIRNR" id="PIRNR001174"/>
    </source>
</evidence>
<dbReference type="EC" id="3.4.21.53" evidence="11 14"/>
<evidence type="ECO:0000256" key="11">
    <source>
        <dbReference type="ARBA" id="ARBA00066743"/>
    </source>
</evidence>
<dbReference type="EMBL" id="BQKV01000106">
    <property type="protein sequence ID" value="GJN65759.1"/>
    <property type="molecule type" value="Genomic_DNA"/>
</dbReference>
<dbReference type="PANTHER" id="PTHR10046">
    <property type="entry name" value="ATP DEPENDENT LON PROTEASE FAMILY MEMBER"/>
    <property type="match status" value="1"/>
</dbReference>
<dbReference type="HAMAP" id="MF_01973">
    <property type="entry name" value="lon_bact"/>
    <property type="match status" value="1"/>
</dbReference>
<feature type="active site" evidence="14 16">
    <location>
        <position position="687"/>
    </location>
</feature>
<evidence type="ECO:0000256" key="13">
    <source>
        <dbReference type="ARBA" id="ARBA00082722"/>
    </source>
</evidence>
<evidence type="ECO:0000256" key="9">
    <source>
        <dbReference type="ARBA" id="ARBA00050665"/>
    </source>
</evidence>
<dbReference type="Gene3D" id="3.40.50.300">
    <property type="entry name" value="P-loop containing nucleotide triphosphate hydrolases"/>
    <property type="match status" value="1"/>
</dbReference>
<dbReference type="CDD" id="cd19500">
    <property type="entry name" value="RecA-like_Lon"/>
    <property type="match status" value="1"/>
</dbReference>
<evidence type="ECO:0000256" key="5">
    <source>
        <dbReference type="ARBA" id="ARBA00022801"/>
    </source>
</evidence>
<feature type="binding site" evidence="14 17">
    <location>
        <begin position="364"/>
        <end position="371"/>
    </location>
    <ligand>
        <name>ATP</name>
        <dbReference type="ChEBI" id="CHEBI:30616"/>
    </ligand>
</feature>
<feature type="domain" description="Lon N-terminal" evidence="22">
    <location>
        <begin position="16"/>
        <end position="212"/>
    </location>
</feature>
<feature type="active site" evidence="14 16">
    <location>
        <position position="730"/>
    </location>
</feature>
<comment type="similarity">
    <text evidence="14 15 18 19">Belongs to the peptidase S16 family.</text>
</comment>
<evidence type="ECO:0000256" key="16">
    <source>
        <dbReference type="PIRSR" id="PIRSR001174-1"/>
    </source>
</evidence>
<keyword evidence="8 14" id="KW-0346">Stress response</keyword>
<feature type="region of interest" description="Disordered" evidence="20">
    <location>
        <begin position="780"/>
        <end position="814"/>
    </location>
</feature>
<dbReference type="PROSITE" id="PS51786">
    <property type="entry name" value="LON_PROTEOLYTIC"/>
    <property type="match status" value="1"/>
</dbReference>
<keyword evidence="2 14" id="KW-0963">Cytoplasm</keyword>
<dbReference type="PROSITE" id="PS01046">
    <property type="entry name" value="LON_SER"/>
    <property type="match status" value="1"/>
</dbReference>
<evidence type="ECO:0000256" key="12">
    <source>
        <dbReference type="ARBA" id="ARBA00071934"/>
    </source>
</evidence>
<dbReference type="GO" id="GO:0004176">
    <property type="term" value="F:ATP-dependent peptidase activity"/>
    <property type="evidence" value="ECO:0007669"/>
    <property type="project" value="UniProtKB-UniRule"/>
</dbReference>
<dbReference type="PRINTS" id="PR00830">
    <property type="entry name" value="ENDOLAPTASE"/>
</dbReference>
<dbReference type="InterPro" id="IPR046336">
    <property type="entry name" value="Lon_prtase_N_sf"/>
</dbReference>
<dbReference type="GO" id="GO:0043565">
    <property type="term" value="F:sequence-specific DNA binding"/>
    <property type="evidence" value="ECO:0007669"/>
    <property type="project" value="UniProtKB-UniRule"/>
</dbReference>
<evidence type="ECO:0000256" key="8">
    <source>
        <dbReference type="ARBA" id="ARBA00023016"/>
    </source>
</evidence>
<keyword evidence="4 14" id="KW-0547">Nucleotide-binding</keyword>
<feature type="compositionally biased region" description="Basic residues" evidence="20">
    <location>
        <begin position="788"/>
        <end position="798"/>
    </location>
</feature>
<dbReference type="GO" id="GO:0004252">
    <property type="term" value="F:serine-type endopeptidase activity"/>
    <property type="evidence" value="ECO:0007669"/>
    <property type="project" value="UniProtKB-UniRule"/>
</dbReference>
<dbReference type="GO" id="GO:0034605">
    <property type="term" value="P:cellular response to heat"/>
    <property type="evidence" value="ECO:0007669"/>
    <property type="project" value="UniProtKB-UniRule"/>
</dbReference>
<keyword evidence="3 14" id="KW-0645">Protease</keyword>
<dbReference type="SUPFAM" id="SSF88697">
    <property type="entry name" value="PUA domain-like"/>
    <property type="match status" value="1"/>
</dbReference>
<dbReference type="Gene3D" id="1.10.8.60">
    <property type="match status" value="1"/>
</dbReference>
<evidence type="ECO:0000313" key="23">
    <source>
        <dbReference type="EMBL" id="GJN65759.1"/>
    </source>
</evidence>
<dbReference type="InterPro" id="IPR020568">
    <property type="entry name" value="Ribosomal_Su5_D2-typ_SF"/>
</dbReference>
<dbReference type="Pfam" id="PF00004">
    <property type="entry name" value="AAA"/>
    <property type="match status" value="1"/>
</dbReference>
<evidence type="ECO:0000256" key="4">
    <source>
        <dbReference type="ARBA" id="ARBA00022741"/>
    </source>
</evidence>
<dbReference type="PROSITE" id="PS51787">
    <property type="entry name" value="LON_N"/>
    <property type="match status" value="1"/>
</dbReference>
<dbReference type="InterPro" id="IPR008268">
    <property type="entry name" value="Peptidase_S16_AS"/>
</dbReference>
<dbReference type="PIRSF" id="PIRSF001174">
    <property type="entry name" value="Lon_proteas"/>
    <property type="match status" value="1"/>
</dbReference>
<dbReference type="GO" id="GO:0006515">
    <property type="term" value="P:protein quality control for misfolded or incompletely synthesized proteins"/>
    <property type="evidence" value="ECO:0007669"/>
    <property type="project" value="UniProtKB-UniRule"/>
</dbReference>
<dbReference type="Gene3D" id="2.30.130.40">
    <property type="entry name" value="LON domain-like"/>
    <property type="match status" value="1"/>
</dbReference>
<dbReference type="InterPro" id="IPR054594">
    <property type="entry name" value="Lon_lid"/>
</dbReference>
<keyword evidence="5 14" id="KW-0378">Hydrolase</keyword>
<dbReference type="InterPro" id="IPR015947">
    <property type="entry name" value="PUA-like_sf"/>
</dbReference>
<reference evidence="23" key="1">
    <citation type="journal article" date="2022" name="Int. J. Syst. Evol. Microbiol.">
        <title>Genome-based, phenotypic and chemotaxonomic classification of Faecalibacterium strains: proposal of three novel species Faecalibacterium duncaniae sp. nov., Faecalibacterium hattorii sp. nov. and Faecalibacterium gallinarum sp. nov. .</title>
        <authorList>
            <person name="Sakamoto M."/>
            <person name="Sakurai N."/>
            <person name="Tanno H."/>
            <person name="Iino T."/>
            <person name="Ohkuma M."/>
            <person name="Endo A."/>
        </authorList>
    </citation>
    <scope>NUCLEOTIDE SEQUENCE</scope>
    <source>
        <strain evidence="23">JCM 17207</strain>
    </source>
</reference>
<dbReference type="RefSeq" id="WP_238317968.1">
    <property type="nucleotide sequence ID" value="NZ_BQKV01000106.1"/>
</dbReference>
<evidence type="ECO:0000256" key="1">
    <source>
        <dbReference type="ARBA" id="ARBA00004496"/>
    </source>
</evidence>
<comment type="catalytic activity">
    <reaction evidence="9 14 15 18">
        <text>Hydrolysis of proteins in presence of ATP.</text>
        <dbReference type="EC" id="3.4.21.53"/>
    </reaction>
</comment>
<dbReference type="SMART" id="SM00464">
    <property type="entry name" value="LON"/>
    <property type="match status" value="1"/>
</dbReference>
<evidence type="ECO:0000256" key="3">
    <source>
        <dbReference type="ARBA" id="ARBA00022670"/>
    </source>
</evidence>
<dbReference type="GO" id="GO:0005524">
    <property type="term" value="F:ATP binding"/>
    <property type="evidence" value="ECO:0007669"/>
    <property type="project" value="UniProtKB-UniRule"/>
</dbReference>
<evidence type="ECO:0000256" key="2">
    <source>
        <dbReference type="ARBA" id="ARBA00022490"/>
    </source>
</evidence>
<dbReference type="InterPro" id="IPR027543">
    <property type="entry name" value="Lon_bac"/>
</dbReference>
<dbReference type="Pfam" id="PF05362">
    <property type="entry name" value="Lon_C"/>
    <property type="match status" value="1"/>
</dbReference>
<evidence type="ECO:0000313" key="24">
    <source>
        <dbReference type="Proteomes" id="UP001055185"/>
    </source>
</evidence>
<dbReference type="FunFam" id="3.40.50.300:FF:000021">
    <property type="entry name" value="Lon protease homolog"/>
    <property type="match status" value="1"/>
</dbReference>
<dbReference type="Proteomes" id="UP001055185">
    <property type="component" value="Unassembled WGS sequence"/>
</dbReference>
<keyword evidence="6 14" id="KW-0720">Serine protease</keyword>
<evidence type="ECO:0000259" key="21">
    <source>
        <dbReference type="PROSITE" id="PS51786"/>
    </source>
</evidence>
<gene>
    <name evidence="23" type="primary">lonA</name>
    <name evidence="14" type="synonym">lon</name>
    <name evidence="23" type="ORF">JCM17207_23840</name>
</gene>
<dbReference type="NCBIfam" id="TIGR00763">
    <property type="entry name" value="lon"/>
    <property type="match status" value="1"/>
</dbReference>
<dbReference type="Gene3D" id="3.30.230.10">
    <property type="match status" value="1"/>
</dbReference>
<dbReference type="InterPro" id="IPR004815">
    <property type="entry name" value="Lon_bac/euk-typ"/>
</dbReference>
<dbReference type="InterPro" id="IPR003111">
    <property type="entry name" value="Lon_prtase_N"/>
</dbReference>
<evidence type="ECO:0000256" key="18">
    <source>
        <dbReference type="PROSITE-ProRule" id="PRU01122"/>
    </source>
</evidence>
<dbReference type="GO" id="GO:0016887">
    <property type="term" value="F:ATP hydrolysis activity"/>
    <property type="evidence" value="ECO:0007669"/>
    <property type="project" value="UniProtKB-UniRule"/>
</dbReference>
<keyword evidence="24" id="KW-1185">Reference proteome</keyword>
<dbReference type="InterPro" id="IPR014721">
    <property type="entry name" value="Ribsml_uS5_D2-typ_fold_subgr"/>
</dbReference>
<comment type="caution">
    <text evidence="23">The sequence shown here is derived from an EMBL/GenBank/DDBJ whole genome shotgun (WGS) entry which is preliminary data.</text>
</comment>
<comment type="induction">
    <text evidence="14">By heat shock.</text>
</comment>
<dbReference type="SUPFAM" id="SSF54211">
    <property type="entry name" value="Ribosomal protein S5 domain 2-like"/>
    <property type="match status" value="1"/>
</dbReference>
<keyword evidence="7 14" id="KW-0067">ATP-binding</keyword>
<organism evidence="23 24">
    <name type="scientific">Faecalibacterium gallinarum</name>
    <dbReference type="NCBI Taxonomy" id="2903556"/>
    <lineage>
        <taxon>Bacteria</taxon>
        <taxon>Bacillati</taxon>
        <taxon>Bacillota</taxon>
        <taxon>Clostridia</taxon>
        <taxon>Eubacteriales</taxon>
        <taxon>Oscillospiraceae</taxon>
        <taxon>Faecalibacterium</taxon>
    </lineage>
</organism>
<comment type="subcellular location">
    <subcellularLocation>
        <location evidence="1 14 15">Cytoplasm</location>
    </subcellularLocation>
</comment>
<evidence type="ECO:0000256" key="14">
    <source>
        <dbReference type="HAMAP-Rule" id="MF_01973"/>
    </source>
</evidence>
<dbReference type="InterPro" id="IPR027065">
    <property type="entry name" value="Lon_Prtase"/>
</dbReference>
<dbReference type="AlphaFoldDB" id="A0AA37MZ69"/>
<evidence type="ECO:0000256" key="17">
    <source>
        <dbReference type="PIRSR" id="PIRSR001174-2"/>
    </source>
</evidence>
<evidence type="ECO:0000256" key="10">
    <source>
        <dbReference type="ARBA" id="ARBA00053875"/>
    </source>
</evidence>
<dbReference type="SMART" id="SM00382">
    <property type="entry name" value="AAA"/>
    <property type="match status" value="1"/>
</dbReference>
<evidence type="ECO:0000256" key="20">
    <source>
        <dbReference type="SAM" id="MobiDB-lite"/>
    </source>
</evidence>
<dbReference type="InterPro" id="IPR027417">
    <property type="entry name" value="P-loop_NTPase"/>
</dbReference>
<feature type="domain" description="Lon proteolytic" evidence="21">
    <location>
        <begin position="599"/>
        <end position="781"/>
    </location>
</feature>
<dbReference type="SUPFAM" id="SSF52540">
    <property type="entry name" value="P-loop containing nucleoside triphosphate hydrolases"/>
    <property type="match status" value="1"/>
</dbReference>
<dbReference type="InterPro" id="IPR003593">
    <property type="entry name" value="AAA+_ATPase"/>
</dbReference>
<accession>A0AA37MZ69</accession>
<evidence type="ECO:0000256" key="19">
    <source>
        <dbReference type="RuleBase" id="RU000591"/>
    </source>
</evidence>
<sequence>MSEKVTVKVERHELHLPAIALRGLVVFPNNLVHFEVGREKSVAAVEWAMANNSNVFLVTQKEMDTDTPQQEDLYAYGVVAEIKQVLRVSDELVKVLVEGKYRAKLTGLDTSGKFYLSTVRPAPVQAPKGEQALEVDALLRSLKAGFDEYLAMNPRLAKDVVFAIMSSSDPAFLSEYIPANLLFRYQDKQSVMNENTLVGRLNRLLEMLHRECQVMRIEKEIADKVNESMDKNQRDYYLHEQLHIISDELGEGDDTHAEADNYRRRIEELHLEADSEAKLLKEVDRLSKMQGSNQEATVIRTYLDTCLDLPWNTFTTDNLEINRAAQILDRDHYGLKKVKDRILELLAVRKLAPDMKAQIICLVGPPGVGKTSIARSIAECLNRKYVRLSLGGVRDEAEIRGHRRTYIGAMPGKIISAMISAKSQNPLMLLDEIDKLAGDFRGDPAAALLEALDPEQNNTFKDHFLDIPYDLSHVLFITTANDLGGIPGPLRDRMDIIELPSYTRVEKYNIARKHLLPKQLKACGLTGRVTLSQSALYGLIDGYTREAGVRSLERTITSVLRKCARKIAAGEVEEVSVNGSMLEELLGPRRVKPEFLNRTGAVGIANGLAWTSVGGETLPIEVQAIEDGAGKITVTGSLGDVMKESAQLAVTYARVHAAEYGIDPEKLKKCDLHIHAPEGAVPKDGPSAGVTLTTALISCLSGRPVRGDVAMTGEITLHGNVLAIGGLREKSMAAYREGMKIVLMPKDNESDLYEVDDEVKENLEFVPVSNLEQVLRTALSAPGAAPARRPRPKAKKRPAAPVPAESGARPGAFC</sequence>
<dbReference type="GO" id="GO:0005737">
    <property type="term" value="C:cytoplasm"/>
    <property type="evidence" value="ECO:0007669"/>
    <property type="project" value="UniProtKB-SubCell"/>
</dbReference>